<evidence type="ECO:0000313" key="2">
    <source>
        <dbReference type="EMBL" id="EWC62708.1"/>
    </source>
</evidence>
<sequence length="155" mass="18005">MGEPSTAAGPVRFRRPDPLRWLWYAVGGTLPARNRPWVLWDLTCRTWVLRHFARVLVLFLPFWLLLLVPGPSSLRFSMVALAYVTGLYFSLSFLEDACERRLVKHGFPPGLNRRIREESARRDRAEIAELYVAYYLDADPAADPERRPRHDPRAD</sequence>
<protein>
    <submittedName>
        <fullName evidence="2">Uncharacterized protein</fullName>
    </submittedName>
</protein>
<proteinExistence type="predicted"/>
<name>W7IQN2_9PSEU</name>
<dbReference type="Pfam" id="PF17240">
    <property type="entry name" value="DUF5313"/>
    <property type="match status" value="1"/>
</dbReference>
<dbReference type="InterPro" id="IPR035197">
    <property type="entry name" value="DUF5313"/>
</dbReference>
<keyword evidence="1" id="KW-0812">Transmembrane</keyword>
<feature type="transmembrane region" description="Helical" evidence="1">
    <location>
        <begin position="76"/>
        <end position="94"/>
    </location>
</feature>
<comment type="caution">
    <text evidence="2">The sequence shown here is derived from an EMBL/GenBank/DDBJ whole genome shotgun (WGS) entry which is preliminary data.</text>
</comment>
<organism evidence="2 3">
    <name type="scientific">Actinokineospora spheciospongiae</name>
    <dbReference type="NCBI Taxonomy" id="909613"/>
    <lineage>
        <taxon>Bacteria</taxon>
        <taxon>Bacillati</taxon>
        <taxon>Actinomycetota</taxon>
        <taxon>Actinomycetes</taxon>
        <taxon>Pseudonocardiales</taxon>
        <taxon>Pseudonocardiaceae</taxon>
        <taxon>Actinokineospora</taxon>
    </lineage>
</organism>
<reference evidence="2 3" key="1">
    <citation type="journal article" date="2014" name="Genome Announc.">
        <title>Draft Genome Sequence of the Antitrypanosomally Active Sponge-Associated Bacterium Actinokineospora sp. Strain EG49.</title>
        <authorList>
            <person name="Harjes J."/>
            <person name="Ryu T."/>
            <person name="Abdelmohsen U.R."/>
            <person name="Moitinho-Silva L."/>
            <person name="Horn H."/>
            <person name="Ravasi T."/>
            <person name="Hentschel U."/>
        </authorList>
    </citation>
    <scope>NUCLEOTIDE SEQUENCE [LARGE SCALE GENOMIC DNA]</scope>
    <source>
        <strain evidence="2 3">EG49</strain>
    </source>
</reference>
<gene>
    <name evidence="2" type="ORF">UO65_2060</name>
</gene>
<dbReference type="OrthoDB" id="5195204at2"/>
<accession>W7IQN2</accession>
<dbReference type="RefSeq" id="WP_052020965.1">
    <property type="nucleotide sequence ID" value="NZ_AYXG01000074.1"/>
</dbReference>
<dbReference type="AlphaFoldDB" id="W7IQN2"/>
<dbReference type="STRING" id="909613.UO65_2060"/>
<dbReference type="eggNOG" id="ENOG5032YDT">
    <property type="taxonomic scope" value="Bacteria"/>
</dbReference>
<evidence type="ECO:0000313" key="3">
    <source>
        <dbReference type="Proteomes" id="UP000019277"/>
    </source>
</evidence>
<dbReference type="EMBL" id="AYXG01000074">
    <property type="protein sequence ID" value="EWC62708.1"/>
    <property type="molecule type" value="Genomic_DNA"/>
</dbReference>
<keyword evidence="1" id="KW-0472">Membrane</keyword>
<keyword evidence="3" id="KW-1185">Reference proteome</keyword>
<dbReference type="Proteomes" id="UP000019277">
    <property type="component" value="Unassembled WGS sequence"/>
</dbReference>
<evidence type="ECO:0000256" key="1">
    <source>
        <dbReference type="SAM" id="Phobius"/>
    </source>
</evidence>
<feature type="transmembrane region" description="Helical" evidence="1">
    <location>
        <begin position="52"/>
        <end position="70"/>
    </location>
</feature>
<keyword evidence="1" id="KW-1133">Transmembrane helix</keyword>